<protein>
    <recommendedName>
        <fullName evidence="3">Secreted protein</fullName>
    </recommendedName>
</protein>
<proteinExistence type="predicted"/>
<dbReference type="AlphaFoldDB" id="A0AAX1FKA1"/>
<evidence type="ECO:0000313" key="1">
    <source>
        <dbReference type="EMBL" id="QGW56931.1"/>
    </source>
</evidence>
<evidence type="ECO:0008006" key="3">
    <source>
        <dbReference type="Google" id="ProtNLM"/>
    </source>
</evidence>
<organism evidence="1 2">
    <name type="scientific">Corynebacterium pseudotuberculosis 258</name>
    <dbReference type="NCBI Taxonomy" id="1168865"/>
    <lineage>
        <taxon>Bacteria</taxon>
        <taxon>Bacillati</taxon>
        <taxon>Actinomycetota</taxon>
        <taxon>Actinomycetes</taxon>
        <taxon>Mycobacteriales</taxon>
        <taxon>Corynebacteriaceae</taxon>
        <taxon>Corynebacterium</taxon>
    </lineage>
</organism>
<dbReference type="Proteomes" id="UP000006465">
    <property type="component" value="Chromosome"/>
</dbReference>
<dbReference type="KEGG" id="coe:CP258_01420"/>
<gene>
    <name evidence="1" type="ORF">CP258_01420</name>
</gene>
<dbReference type="EMBL" id="CP003540">
    <property type="protein sequence ID" value="QGW56931.1"/>
    <property type="molecule type" value="Genomic_DNA"/>
</dbReference>
<reference evidence="1 2" key="1">
    <citation type="journal article" date="2013" name="J. Biotechnol.">
        <title>Genome sequence of Corynebacterium pseudotuberculosis biovar equi strain 258 and prediction of antigenic targets to improve biotechnological vaccine production.</title>
        <authorList>
            <person name="Soares S.C."/>
            <person name="Trost E."/>
            <person name="Ramos R.T."/>
            <person name="Carneiro A.R."/>
            <person name="Santos A.R."/>
            <person name="Pinto A.C."/>
            <person name="Barbosa E."/>
            <person name="Aburjaile F."/>
            <person name="Ali A."/>
            <person name="Diniz C.A."/>
            <person name="Hassan S.S."/>
            <person name="Fiaux K."/>
            <person name="Guimaraes L.C."/>
            <person name="Bakhtiar S.M."/>
            <person name="Pereira U."/>
            <person name="Almeida S.S."/>
            <person name="Abreu V.A."/>
            <person name="Rocha F.S."/>
            <person name="Dorella F.A."/>
            <person name="Miyoshi A."/>
            <person name="Silva A."/>
            <person name="Azevedo V."/>
            <person name="Tauch A."/>
        </authorList>
    </citation>
    <scope>NUCLEOTIDE SEQUENCE [LARGE SCALE GENOMIC DNA]</scope>
    <source>
        <strain evidence="1 2">258</strain>
    </source>
</reference>
<accession>A0AAX1FKA1</accession>
<name>A0AAX1FKA1_CORPS</name>
<sequence length="65" mass="7545">MKRVALATHLLIYFPTRNISHANTFAFSVETTGHRENTKVSTLKYRFNKKGKAKGVEVFFYPFSF</sequence>
<evidence type="ECO:0000313" key="2">
    <source>
        <dbReference type="Proteomes" id="UP000006465"/>
    </source>
</evidence>